<name>A0A067D2N9_CITSI</name>
<keyword evidence="2" id="KW-1185">Reference proteome</keyword>
<organism evidence="1 2">
    <name type="scientific">Citrus sinensis</name>
    <name type="common">Sweet orange</name>
    <name type="synonym">Citrus aurantium var. sinensis</name>
    <dbReference type="NCBI Taxonomy" id="2711"/>
    <lineage>
        <taxon>Eukaryota</taxon>
        <taxon>Viridiplantae</taxon>
        <taxon>Streptophyta</taxon>
        <taxon>Embryophyta</taxon>
        <taxon>Tracheophyta</taxon>
        <taxon>Spermatophyta</taxon>
        <taxon>Magnoliopsida</taxon>
        <taxon>eudicotyledons</taxon>
        <taxon>Gunneridae</taxon>
        <taxon>Pentapetalae</taxon>
        <taxon>rosids</taxon>
        <taxon>malvids</taxon>
        <taxon>Sapindales</taxon>
        <taxon>Rutaceae</taxon>
        <taxon>Aurantioideae</taxon>
        <taxon>Citrus</taxon>
    </lineage>
</organism>
<dbReference type="Proteomes" id="UP000027120">
    <property type="component" value="Unassembled WGS sequence"/>
</dbReference>
<evidence type="ECO:0000313" key="1">
    <source>
        <dbReference type="EMBL" id="KDO37073.1"/>
    </source>
</evidence>
<protein>
    <submittedName>
        <fullName evidence="1">Uncharacterized protein</fullName>
    </submittedName>
</protein>
<evidence type="ECO:0000313" key="2">
    <source>
        <dbReference type="Proteomes" id="UP000027120"/>
    </source>
</evidence>
<dbReference type="AlphaFoldDB" id="A0A067D2N9"/>
<proteinExistence type="predicted"/>
<dbReference type="EMBL" id="KK792025">
    <property type="protein sequence ID" value="KDO37073.1"/>
    <property type="molecule type" value="Genomic_DNA"/>
</dbReference>
<reference evidence="1 2" key="1">
    <citation type="submission" date="2014-04" db="EMBL/GenBank/DDBJ databases">
        <authorList>
            <consortium name="International Citrus Genome Consortium"/>
            <person name="Gmitter F."/>
            <person name="Chen C."/>
            <person name="Farmerie W."/>
            <person name="Harkins T."/>
            <person name="Desany B."/>
            <person name="Mohiuddin M."/>
            <person name="Kodira C."/>
            <person name="Borodovsky M."/>
            <person name="Lomsadze A."/>
            <person name="Burns P."/>
            <person name="Jenkins J."/>
            <person name="Prochnik S."/>
            <person name="Shu S."/>
            <person name="Chapman J."/>
            <person name="Pitluck S."/>
            <person name="Schmutz J."/>
            <person name="Rokhsar D."/>
        </authorList>
    </citation>
    <scope>NUCLEOTIDE SEQUENCE</scope>
</reference>
<sequence>MRQGTLKVRYRKIRFASERRVVLFYRLGIPPNFSSRLDTYSSPYFYRLTGLSLYWTSKLPLIKDIGSPTETTRMNKGRSAACTQSVVIGQPRSGEAGVSNYLPADEEAVHAESDHASTNIG</sequence>
<accession>A0A067D2N9</accession>
<gene>
    <name evidence="1" type="ORF">CISIN_1g039465mg</name>
</gene>